<feature type="domain" description="F-box" evidence="1">
    <location>
        <begin position="4"/>
        <end position="50"/>
    </location>
</feature>
<protein>
    <recommendedName>
        <fullName evidence="1">F-box domain-containing protein</fullName>
    </recommendedName>
</protein>
<dbReference type="PROSITE" id="PS50181">
    <property type="entry name" value="FBOX"/>
    <property type="match status" value="1"/>
</dbReference>
<reference evidence="2" key="1">
    <citation type="submission" date="2007-07" db="EMBL/GenBank/DDBJ databases">
        <title>PCAP assembly of the Caenorhabditis remanei genome.</title>
        <authorList>
            <consortium name="The Caenorhabditis remanei Sequencing Consortium"/>
            <person name="Wilson R.K."/>
        </authorList>
    </citation>
    <scope>NUCLEOTIDE SEQUENCE [LARGE SCALE GENOMIC DNA]</scope>
    <source>
        <strain evidence="2">PB4641</strain>
    </source>
</reference>
<evidence type="ECO:0000259" key="1">
    <source>
        <dbReference type="PROSITE" id="PS50181"/>
    </source>
</evidence>
<dbReference type="EMBL" id="DS268519">
    <property type="protein sequence ID" value="EFO85037.1"/>
    <property type="molecule type" value="Genomic_DNA"/>
</dbReference>
<dbReference type="Pfam" id="PF07735">
    <property type="entry name" value="FBA_2"/>
    <property type="match status" value="1"/>
</dbReference>
<organism evidence="3">
    <name type="scientific">Caenorhabditis remanei</name>
    <name type="common">Caenorhabditis vulgaris</name>
    <dbReference type="NCBI Taxonomy" id="31234"/>
    <lineage>
        <taxon>Eukaryota</taxon>
        <taxon>Metazoa</taxon>
        <taxon>Ecdysozoa</taxon>
        <taxon>Nematoda</taxon>
        <taxon>Chromadorea</taxon>
        <taxon>Rhabditida</taxon>
        <taxon>Rhabditina</taxon>
        <taxon>Rhabditomorpha</taxon>
        <taxon>Rhabditoidea</taxon>
        <taxon>Rhabditidae</taxon>
        <taxon>Peloderinae</taxon>
        <taxon>Caenorhabditis</taxon>
    </lineage>
</organism>
<dbReference type="eggNOG" id="ENOG502RT6G">
    <property type="taxonomic scope" value="Eukaryota"/>
</dbReference>
<proteinExistence type="predicted"/>
<dbReference type="PANTHER" id="PTHR21503:SF52">
    <property type="entry name" value="F-BOX DOMAIN-CONTAINING PROTEIN"/>
    <property type="match status" value="1"/>
</dbReference>
<sequence length="378" mass="43439">MSSPFPLLRLPRLALCEIFKSLRIGEKIKLSLCSKRISAQINNARLYSQKVIVDLAWSSQKIRVLSENHEDIFKISVRFNYEIVNKPNSIKIVKGRAVSVISYNKGVKEYWRNHQEGFLTAVRYLLKMFRCKISIDNSYYNIVQLQPVISELFDLQLEYKKLTIRLNRSEDHILLFNQISSSFEQVEDLTISSVSNPGFRPVFTSWPQKITIRNSYWFTVEYLLTCTCTTITLEKSYLRNKDLKVILKKWKAGGFPNLKCLTVSSPYFRDNGEQILGVIQTDDGSKKATLRTRGRGFEMSSHLGNNGLDVVLKNWKAGGFPSLKYMFVESQRITNNGVTILGMNLLELRGNVIQTDDGLKQAKIKTDHGRIEMFVTPL</sequence>
<evidence type="ECO:0000313" key="2">
    <source>
        <dbReference type="EMBL" id="EFO85037.1"/>
    </source>
</evidence>
<accession>E3N3I6</accession>
<gene>
    <name evidence="2" type="ORF">CRE_22042</name>
</gene>
<dbReference type="HOGENOM" id="CLU_028840_6_2_1"/>
<name>E3N3I6_CAERE</name>
<dbReference type="InterPro" id="IPR001810">
    <property type="entry name" value="F-box_dom"/>
</dbReference>
<dbReference type="Pfam" id="PF00646">
    <property type="entry name" value="F-box"/>
    <property type="match status" value="1"/>
</dbReference>
<evidence type="ECO:0000313" key="3">
    <source>
        <dbReference type="Proteomes" id="UP000008281"/>
    </source>
</evidence>
<dbReference type="Proteomes" id="UP000008281">
    <property type="component" value="Unassembled WGS sequence"/>
</dbReference>
<dbReference type="AlphaFoldDB" id="E3N3I6"/>
<dbReference type="InParanoid" id="E3N3I6"/>
<keyword evidence="3" id="KW-1185">Reference proteome</keyword>
<dbReference type="STRING" id="31234.E3N3I6"/>
<dbReference type="PANTHER" id="PTHR21503">
    <property type="entry name" value="F-BOX-CONTAINING HYPOTHETICAL PROTEIN C.ELEGANS"/>
    <property type="match status" value="1"/>
</dbReference>
<dbReference type="InterPro" id="IPR012885">
    <property type="entry name" value="F-box_Sdz-33"/>
</dbReference>